<reference evidence="2" key="1">
    <citation type="journal article" date="2020" name="Cell">
        <title>Large-Scale Comparative Analyses of Tick Genomes Elucidate Their Genetic Diversity and Vector Capacities.</title>
        <authorList>
            <consortium name="Tick Genome and Microbiome Consortium (TIGMIC)"/>
            <person name="Jia N."/>
            <person name="Wang J."/>
            <person name="Shi W."/>
            <person name="Du L."/>
            <person name="Sun Y."/>
            <person name="Zhan W."/>
            <person name="Jiang J.F."/>
            <person name="Wang Q."/>
            <person name="Zhang B."/>
            <person name="Ji P."/>
            <person name="Bell-Sakyi L."/>
            <person name="Cui X.M."/>
            <person name="Yuan T.T."/>
            <person name="Jiang B.G."/>
            <person name="Yang W.F."/>
            <person name="Lam T.T."/>
            <person name="Chang Q.C."/>
            <person name="Ding S.J."/>
            <person name="Wang X.J."/>
            <person name="Zhu J.G."/>
            <person name="Ruan X.D."/>
            <person name="Zhao L."/>
            <person name="Wei J.T."/>
            <person name="Ye R.Z."/>
            <person name="Que T.C."/>
            <person name="Du C.H."/>
            <person name="Zhou Y.H."/>
            <person name="Cheng J.X."/>
            <person name="Dai P.F."/>
            <person name="Guo W.B."/>
            <person name="Han X.H."/>
            <person name="Huang E.J."/>
            <person name="Li L.F."/>
            <person name="Wei W."/>
            <person name="Gao Y.C."/>
            <person name="Liu J.Z."/>
            <person name="Shao H.Z."/>
            <person name="Wang X."/>
            <person name="Wang C.C."/>
            <person name="Yang T.C."/>
            <person name="Huo Q.B."/>
            <person name="Li W."/>
            <person name="Chen H.Y."/>
            <person name="Chen S.E."/>
            <person name="Zhou L.G."/>
            <person name="Ni X.B."/>
            <person name="Tian J.H."/>
            <person name="Sheng Y."/>
            <person name="Liu T."/>
            <person name="Pan Y.S."/>
            <person name="Xia L.Y."/>
            <person name="Li J."/>
            <person name="Zhao F."/>
            <person name="Cao W.C."/>
        </authorList>
    </citation>
    <scope>NUCLEOTIDE SEQUENCE</scope>
    <source>
        <strain evidence="2">Rmic-2018</strain>
    </source>
</reference>
<feature type="compositionally biased region" description="Basic and acidic residues" evidence="1">
    <location>
        <begin position="115"/>
        <end position="125"/>
    </location>
</feature>
<comment type="caution">
    <text evidence="2">The sequence shown here is derived from an EMBL/GenBank/DDBJ whole genome shotgun (WGS) entry which is preliminary data.</text>
</comment>
<protein>
    <submittedName>
        <fullName evidence="2">Uncharacterized protein</fullName>
    </submittedName>
</protein>
<sequence>MTIDGKAEYSDLSRHRQFIVGEKELHVFDKIADTLGTCADRFKPHTNAVWLKHLAEWLTHQNDAGTSAMLEQWGHVLSVAASAEDAAEEAAETTDSHPTNRRPAPLLRPRRKKPKLDEPKQGDKPEETDERSATSSAKEVQ</sequence>
<organism evidence="2 3">
    <name type="scientific">Rhipicephalus microplus</name>
    <name type="common">Cattle tick</name>
    <name type="synonym">Boophilus microplus</name>
    <dbReference type="NCBI Taxonomy" id="6941"/>
    <lineage>
        <taxon>Eukaryota</taxon>
        <taxon>Metazoa</taxon>
        <taxon>Ecdysozoa</taxon>
        <taxon>Arthropoda</taxon>
        <taxon>Chelicerata</taxon>
        <taxon>Arachnida</taxon>
        <taxon>Acari</taxon>
        <taxon>Parasitiformes</taxon>
        <taxon>Ixodida</taxon>
        <taxon>Ixodoidea</taxon>
        <taxon>Ixodidae</taxon>
        <taxon>Rhipicephalinae</taxon>
        <taxon>Rhipicephalus</taxon>
        <taxon>Boophilus</taxon>
    </lineage>
</organism>
<dbReference type="AlphaFoldDB" id="A0A9J6D895"/>
<proteinExistence type="predicted"/>
<evidence type="ECO:0000256" key="1">
    <source>
        <dbReference type="SAM" id="MobiDB-lite"/>
    </source>
</evidence>
<dbReference type="EMBL" id="JABSTU010000010">
    <property type="protein sequence ID" value="KAH8018332.1"/>
    <property type="molecule type" value="Genomic_DNA"/>
</dbReference>
<name>A0A9J6D895_RHIMP</name>
<keyword evidence="3" id="KW-1185">Reference proteome</keyword>
<evidence type="ECO:0000313" key="3">
    <source>
        <dbReference type="Proteomes" id="UP000821866"/>
    </source>
</evidence>
<accession>A0A9J6D895</accession>
<gene>
    <name evidence="2" type="ORF">HPB51_002780</name>
</gene>
<evidence type="ECO:0000313" key="2">
    <source>
        <dbReference type="EMBL" id="KAH8018332.1"/>
    </source>
</evidence>
<dbReference type="Proteomes" id="UP000821866">
    <property type="component" value="Chromosome 8"/>
</dbReference>
<dbReference type="Gene3D" id="1.10.510.10">
    <property type="entry name" value="Transferase(Phosphotransferase) domain 1"/>
    <property type="match status" value="1"/>
</dbReference>
<reference evidence="2" key="2">
    <citation type="submission" date="2021-09" db="EMBL/GenBank/DDBJ databases">
        <authorList>
            <person name="Jia N."/>
            <person name="Wang J."/>
            <person name="Shi W."/>
            <person name="Du L."/>
            <person name="Sun Y."/>
            <person name="Zhan W."/>
            <person name="Jiang J."/>
            <person name="Wang Q."/>
            <person name="Zhang B."/>
            <person name="Ji P."/>
            <person name="Sakyi L.B."/>
            <person name="Cui X."/>
            <person name="Yuan T."/>
            <person name="Jiang B."/>
            <person name="Yang W."/>
            <person name="Lam T.T.-Y."/>
            <person name="Chang Q."/>
            <person name="Ding S."/>
            <person name="Wang X."/>
            <person name="Zhu J."/>
            <person name="Ruan X."/>
            <person name="Zhao L."/>
            <person name="Wei J."/>
            <person name="Que T."/>
            <person name="Du C."/>
            <person name="Cheng J."/>
            <person name="Dai P."/>
            <person name="Han X."/>
            <person name="Huang E."/>
            <person name="Gao Y."/>
            <person name="Liu J."/>
            <person name="Shao H."/>
            <person name="Ye R."/>
            <person name="Li L."/>
            <person name="Wei W."/>
            <person name="Wang X."/>
            <person name="Wang C."/>
            <person name="Huo Q."/>
            <person name="Li W."/>
            <person name="Guo W."/>
            <person name="Chen H."/>
            <person name="Chen S."/>
            <person name="Zhou L."/>
            <person name="Zhou L."/>
            <person name="Ni X."/>
            <person name="Tian J."/>
            <person name="Zhou Y."/>
            <person name="Sheng Y."/>
            <person name="Liu T."/>
            <person name="Pan Y."/>
            <person name="Xia L."/>
            <person name="Li J."/>
            <person name="Zhao F."/>
            <person name="Cao W."/>
        </authorList>
    </citation>
    <scope>NUCLEOTIDE SEQUENCE</scope>
    <source>
        <strain evidence="2">Rmic-2018</strain>
        <tissue evidence="2">Larvae</tissue>
    </source>
</reference>
<feature type="region of interest" description="Disordered" evidence="1">
    <location>
        <begin position="81"/>
        <end position="141"/>
    </location>
</feature>